<dbReference type="AlphaFoldDB" id="A0A383DN12"/>
<evidence type="ECO:0000313" key="1">
    <source>
        <dbReference type="EMBL" id="SVE45248.1"/>
    </source>
</evidence>
<sequence length="22" mass="2721">MIKYIYNQMFYIQECGDYLEGV</sequence>
<proteinExistence type="predicted"/>
<reference evidence="1" key="1">
    <citation type="submission" date="2018-05" db="EMBL/GenBank/DDBJ databases">
        <authorList>
            <person name="Lanie J.A."/>
            <person name="Ng W.-L."/>
            <person name="Kazmierczak K.M."/>
            <person name="Andrzejewski T.M."/>
            <person name="Davidsen T.M."/>
            <person name="Wayne K.J."/>
            <person name="Tettelin H."/>
            <person name="Glass J.I."/>
            <person name="Rusch D."/>
            <person name="Podicherti R."/>
            <person name="Tsui H.-C.T."/>
            <person name="Winkler M.E."/>
        </authorList>
    </citation>
    <scope>NUCLEOTIDE SEQUENCE</scope>
</reference>
<dbReference type="EMBL" id="UINC01218287">
    <property type="protein sequence ID" value="SVE45248.1"/>
    <property type="molecule type" value="Genomic_DNA"/>
</dbReference>
<name>A0A383DN12_9ZZZZ</name>
<protein>
    <submittedName>
        <fullName evidence="1">Uncharacterized protein</fullName>
    </submittedName>
</protein>
<gene>
    <name evidence="1" type="ORF">METZ01_LOCUS498102</name>
</gene>
<accession>A0A383DN12</accession>
<organism evidence="1">
    <name type="scientific">marine metagenome</name>
    <dbReference type="NCBI Taxonomy" id="408172"/>
    <lineage>
        <taxon>unclassified sequences</taxon>
        <taxon>metagenomes</taxon>
        <taxon>ecological metagenomes</taxon>
    </lineage>
</organism>